<sequence>MSFDKATLRSANAAMFVREPRQNDDPYRAQEREQEPEPSLRKGSLSMSANDSSRSMVVSPSMAQPLPPPSSAPATSMAPLLPGTKKRPSAAKWMDSAVSSSTSRSGSMDAARRGADQVISQAEERRGSSPRGEPAPATSANNMNVVLSRLALDPSVVQRAKTAREILQQHQGLLGLGKPPMAAPASSTPSVSGPLPSSSDTVSGVSMSGASAVSALNQLVSRAPRHDSQSTMVADISPLIPSKDMSKTLGGLLDYPPSTVALTESANAAASAARRTSRYYDPVSPQGVSAANALLSGFDTA</sequence>
<protein>
    <submittedName>
        <fullName evidence="1">Uncharacterized protein</fullName>
    </submittedName>
</protein>
<proteinExistence type="predicted"/>
<reference evidence="1" key="1">
    <citation type="submission" date="2022-07" db="EMBL/GenBank/DDBJ databases">
        <title>Phylogenomic reconstructions and comparative analyses of Kickxellomycotina fungi.</title>
        <authorList>
            <person name="Reynolds N.K."/>
            <person name="Stajich J.E."/>
            <person name="Barry K."/>
            <person name="Grigoriev I.V."/>
            <person name="Crous P."/>
            <person name="Smith M.E."/>
        </authorList>
    </citation>
    <scope>NUCLEOTIDE SEQUENCE</scope>
    <source>
        <strain evidence="1">BCRC 34191</strain>
    </source>
</reference>
<dbReference type="EMBL" id="JANBUK010003707">
    <property type="protein sequence ID" value="KAJ2766409.1"/>
    <property type="molecule type" value="Genomic_DNA"/>
</dbReference>
<dbReference type="Proteomes" id="UP001140066">
    <property type="component" value="Unassembled WGS sequence"/>
</dbReference>
<keyword evidence="2" id="KW-1185">Reference proteome</keyword>
<name>A0ACC1JSI8_9FUNG</name>
<evidence type="ECO:0000313" key="2">
    <source>
        <dbReference type="Proteomes" id="UP001140066"/>
    </source>
</evidence>
<evidence type="ECO:0000313" key="1">
    <source>
        <dbReference type="EMBL" id="KAJ2766409.1"/>
    </source>
</evidence>
<feature type="non-terminal residue" evidence="1">
    <location>
        <position position="301"/>
    </location>
</feature>
<comment type="caution">
    <text evidence="1">The sequence shown here is derived from an EMBL/GenBank/DDBJ whole genome shotgun (WGS) entry which is preliminary data.</text>
</comment>
<gene>
    <name evidence="1" type="ORF">GGI18_006008</name>
</gene>
<organism evidence="1 2">
    <name type="scientific">Coemansia linderi</name>
    <dbReference type="NCBI Taxonomy" id="2663919"/>
    <lineage>
        <taxon>Eukaryota</taxon>
        <taxon>Fungi</taxon>
        <taxon>Fungi incertae sedis</taxon>
        <taxon>Zoopagomycota</taxon>
        <taxon>Kickxellomycotina</taxon>
        <taxon>Kickxellomycetes</taxon>
        <taxon>Kickxellales</taxon>
        <taxon>Kickxellaceae</taxon>
        <taxon>Coemansia</taxon>
    </lineage>
</organism>
<accession>A0ACC1JSI8</accession>